<accession>A0AAV4XWZ4</accession>
<gene>
    <name evidence="1" type="ORF">CEXT_765581</name>
</gene>
<sequence>MSSQKSMIILSTFRNPILGWQEEFGETLGEVYRAERKPLFRPLLAFLAYPKGLPLNNANIKDPKMMEDYDVLFQKTYYLQII</sequence>
<name>A0AAV4XWZ4_CAEEX</name>
<keyword evidence="2" id="KW-1185">Reference proteome</keyword>
<dbReference type="Proteomes" id="UP001054945">
    <property type="component" value="Unassembled WGS sequence"/>
</dbReference>
<organism evidence="1 2">
    <name type="scientific">Caerostris extrusa</name>
    <name type="common">Bark spider</name>
    <name type="synonym">Caerostris bankana</name>
    <dbReference type="NCBI Taxonomy" id="172846"/>
    <lineage>
        <taxon>Eukaryota</taxon>
        <taxon>Metazoa</taxon>
        <taxon>Ecdysozoa</taxon>
        <taxon>Arthropoda</taxon>
        <taxon>Chelicerata</taxon>
        <taxon>Arachnida</taxon>
        <taxon>Araneae</taxon>
        <taxon>Araneomorphae</taxon>
        <taxon>Entelegynae</taxon>
        <taxon>Araneoidea</taxon>
        <taxon>Araneidae</taxon>
        <taxon>Caerostris</taxon>
    </lineage>
</organism>
<dbReference type="AlphaFoldDB" id="A0AAV4XWZ4"/>
<reference evidence="1 2" key="1">
    <citation type="submission" date="2021-06" db="EMBL/GenBank/DDBJ databases">
        <title>Caerostris extrusa draft genome.</title>
        <authorList>
            <person name="Kono N."/>
            <person name="Arakawa K."/>
        </authorList>
    </citation>
    <scope>NUCLEOTIDE SEQUENCE [LARGE SCALE GENOMIC DNA]</scope>
</reference>
<dbReference type="EMBL" id="BPLR01018327">
    <property type="protein sequence ID" value="GIY98705.1"/>
    <property type="molecule type" value="Genomic_DNA"/>
</dbReference>
<evidence type="ECO:0000313" key="1">
    <source>
        <dbReference type="EMBL" id="GIY98705.1"/>
    </source>
</evidence>
<evidence type="ECO:0000313" key="2">
    <source>
        <dbReference type="Proteomes" id="UP001054945"/>
    </source>
</evidence>
<comment type="caution">
    <text evidence="1">The sequence shown here is derived from an EMBL/GenBank/DDBJ whole genome shotgun (WGS) entry which is preliminary data.</text>
</comment>
<proteinExistence type="predicted"/>
<protein>
    <submittedName>
        <fullName evidence="1">Uncharacterized protein</fullName>
    </submittedName>
</protein>